<dbReference type="RefSeq" id="WP_249326241.1">
    <property type="nucleotide sequence ID" value="NZ_CP060633.1"/>
</dbReference>
<dbReference type="InterPro" id="IPR006120">
    <property type="entry name" value="Resolvase_HTH_dom"/>
</dbReference>
<dbReference type="GO" id="GO:0000150">
    <property type="term" value="F:DNA strand exchange activity"/>
    <property type="evidence" value="ECO:0007669"/>
    <property type="project" value="InterPro"/>
</dbReference>
<evidence type="ECO:0000313" key="2">
    <source>
        <dbReference type="EMBL" id="QNM02514.1"/>
    </source>
</evidence>
<reference evidence="2 3" key="1">
    <citation type="submission" date="2020-08" db="EMBL/GenBank/DDBJ databases">
        <authorList>
            <person name="Liu C."/>
            <person name="Sun Q."/>
        </authorList>
    </citation>
    <scope>NUCLEOTIDE SEQUENCE [LARGE SCALE GENOMIC DNA]</scope>
    <source>
        <strain evidence="2 3">NSJ-8</strain>
    </source>
</reference>
<keyword evidence="3" id="KW-1185">Reference proteome</keyword>
<name>A0A7G9FVD2_9FIRM</name>
<proteinExistence type="predicted"/>
<organism evidence="2 3">
    <name type="scientific">Simiaoa sunii</name>
    <dbReference type="NCBI Taxonomy" id="2763672"/>
    <lineage>
        <taxon>Bacteria</taxon>
        <taxon>Bacillati</taxon>
        <taxon>Bacillota</taxon>
        <taxon>Clostridia</taxon>
        <taxon>Lachnospirales</taxon>
        <taxon>Lachnospiraceae</taxon>
        <taxon>Simiaoa</taxon>
    </lineage>
</organism>
<dbReference type="PROSITE" id="PS50043">
    <property type="entry name" value="HTH_LUXR_2"/>
    <property type="match status" value="1"/>
</dbReference>
<dbReference type="InterPro" id="IPR000792">
    <property type="entry name" value="Tscrpt_reg_LuxR_C"/>
</dbReference>
<dbReference type="CDD" id="cd00569">
    <property type="entry name" value="HTH_Hin_like"/>
    <property type="match status" value="1"/>
</dbReference>
<dbReference type="Gene3D" id="1.10.10.60">
    <property type="entry name" value="Homeodomain-like"/>
    <property type="match status" value="1"/>
</dbReference>
<evidence type="ECO:0000259" key="1">
    <source>
        <dbReference type="PROSITE" id="PS50043"/>
    </source>
</evidence>
<protein>
    <submittedName>
        <fullName evidence="2">Hin recombinase</fullName>
    </submittedName>
</protein>
<dbReference type="Pfam" id="PF02796">
    <property type="entry name" value="HTH_7"/>
    <property type="match status" value="1"/>
</dbReference>
<dbReference type="GO" id="GO:0006355">
    <property type="term" value="P:regulation of DNA-templated transcription"/>
    <property type="evidence" value="ECO:0007669"/>
    <property type="project" value="InterPro"/>
</dbReference>
<dbReference type="KEGG" id="ssun:H9Q77_16005"/>
<sequence length="342" mass="41103">MGQVEAANNTEWHFFPMPTYIEYGNRLRLVYLLNEGGVKLPNPQEKERREATLIFLDRVQAELVKCINELDCKYNAEVNSYTSFVRIPGSINRKYIGYIGPDGKYHWQIKSKDRVCAMEIANGKRWDFHELAEQILPKLPDWYADYKKRQQKKLTQRSTRTYSSSNLIQLMKKRLHLLEQLQQDGYDIGHREMMCHLYFNCLLQMKQLSREESWELVRKFNSDFRTPLNERKLKISIYKGKEYNYKDVTFLKKLDLDPEQAARYGFRMRNWNSYTKQEYREYRREYMRQYRKDQKPTVSDKQKEILRLSQKAKELRESGCTVRQIADELGISESTVKRYLAK</sequence>
<feature type="domain" description="HTH luxR-type" evidence="1">
    <location>
        <begin position="291"/>
        <end position="342"/>
    </location>
</feature>
<gene>
    <name evidence="2" type="ORF">H9Q77_16005</name>
</gene>
<dbReference type="GO" id="GO:0003677">
    <property type="term" value="F:DNA binding"/>
    <property type="evidence" value="ECO:0007669"/>
    <property type="project" value="InterPro"/>
</dbReference>
<dbReference type="EMBL" id="CP060633">
    <property type="protein sequence ID" value="QNM02514.1"/>
    <property type="molecule type" value="Genomic_DNA"/>
</dbReference>
<evidence type="ECO:0000313" key="3">
    <source>
        <dbReference type="Proteomes" id="UP000515981"/>
    </source>
</evidence>
<dbReference type="AlphaFoldDB" id="A0A7G9FVD2"/>
<dbReference type="Proteomes" id="UP000515981">
    <property type="component" value="Chromosome"/>
</dbReference>
<accession>A0A7G9FVD2</accession>